<keyword evidence="4" id="KW-1185">Reference proteome</keyword>
<gene>
    <name evidence="3" type="ORF">SAMN02745977_00714</name>
</gene>
<proteinExistence type="predicted"/>
<dbReference type="RefSeq" id="WP_159430702.1">
    <property type="nucleotide sequence ID" value="NZ_FOCW01000001.1"/>
</dbReference>
<evidence type="ECO:0000313" key="4">
    <source>
        <dbReference type="Proteomes" id="UP000199531"/>
    </source>
</evidence>
<dbReference type="EMBL" id="FOCW01000001">
    <property type="protein sequence ID" value="SEN19530.1"/>
    <property type="molecule type" value="Genomic_DNA"/>
</dbReference>
<dbReference type="AlphaFoldDB" id="A0A1H8EJG8"/>
<accession>A0A1H8EJG8</accession>
<organism evidence="3 4">
    <name type="scientific">Brachymonas denitrificans DSM 15123</name>
    <dbReference type="NCBI Taxonomy" id="1121117"/>
    <lineage>
        <taxon>Bacteria</taxon>
        <taxon>Pseudomonadati</taxon>
        <taxon>Pseudomonadota</taxon>
        <taxon>Betaproteobacteria</taxon>
        <taxon>Burkholderiales</taxon>
        <taxon>Comamonadaceae</taxon>
        <taxon>Brachymonas</taxon>
    </lineage>
</organism>
<evidence type="ECO:0000313" key="3">
    <source>
        <dbReference type="EMBL" id="SEN19530.1"/>
    </source>
</evidence>
<dbReference type="Pfam" id="PF13590">
    <property type="entry name" value="DUF4136"/>
    <property type="match status" value="1"/>
</dbReference>
<sequence>MTQISTPSRPRRGLRTLASALLVAGVTALAGCASTFTTKVSNFNQWPANAAGASFAVQPATGEGVALGELERKTYEGYLAQNLQKQGMVQAATPAQARMQADMAVNVKRELRQFSVPVYRHIPWGGFGTWPYYPGAAWNGPWNPGDYYEDGAFGMGGMMPMYLGEQIVTRPVHYYQLRVRIADRAQALKGQPAPRVFESTAEYVGNPVELPSVMPYLMESVFDRFPGTNGQVRTVEFDSDTGAKVVPKP</sequence>
<dbReference type="OrthoDB" id="8940851at2"/>
<feature type="signal peptide" evidence="1">
    <location>
        <begin position="1"/>
        <end position="30"/>
    </location>
</feature>
<feature type="domain" description="DUF4136" evidence="2">
    <location>
        <begin position="40"/>
        <end position="227"/>
    </location>
</feature>
<name>A0A1H8EJG8_9BURK</name>
<dbReference type="InterPro" id="IPR025411">
    <property type="entry name" value="DUF4136"/>
</dbReference>
<keyword evidence="1" id="KW-0732">Signal</keyword>
<dbReference type="STRING" id="1121117.SAMN02745977_00714"/>
<dbReference type="Proteomes" id="UP000199531">
    <property type="component" value="Unassembled WGS sequence"/>
</dbReference>
<feature type="chain" id="PRO_5011709014" description="DUF4136 domain-containing protein" evidence="1">
    <location>
        <begin position="31"/>
        <end position="249"/>
    </location>
</feature>
<reference evidence="3 4" key="1">
    <citation type="submission" date="2016-10" db="EMBL/GenBank/DDBJ databases">
        <authorList>
            <person name="de Groot N.N."/>
        </authorList>
    </citation>
    <scope>NUCLEOTIDE SEQUENCE [LARGE SCALE GENOMIC DNA]</scope>
    <source>
        <strain evidence="3 4">DSM 15123</strain>
    </source>
</reference>
<protein>
    <recommendedName>
        <fullName evidence="2">DUF4136 domain-containing protein</fullName>
    </recommendedName>
</protein>
<evidence type="ECO:0000259" key="2">
    <source>
        <dbReference type="Pfam" id="PF13590"/>
    </source>
</evidence>
<evidence type="ECO:0000256" key="1">
    <source>
        <dbReference type="SAM" id="SignalP"/>
    </source>
</evidence>